<gene>
    <name evidence="1" type="ORF">CGI_10000917</name>
</gene>
<organism evidence="1">
    <name type="scientific">Magallana gigas</name>
    <name type="common">Pacific oyster</name>
    <name type="synonym">Crassostrea gigas</name>
    <dbReference type="NCBI Taxonomy" id="29159"/>
    <lineage>
        <taxon>Eukaryota</taxon>
        <taxon>Metazoa</taxon>
        <taxon>Spiralia</taxon>
        <taxon>Lophotrochozoa</taxon>
        <taxon>Mollusca</taxon>
        <taxon>Bivalvia</taxon>
        <taxon>Autobranchia</taxon>
        <taxon>Pteriomorphia</taxon>
        <taxon>Ostreida</taxon>
        <taxon>Ostreoidea</taxon>
        <taxon>Ostreidae</taxon>
        <taxon>Magallana</taxon>
    </lineage>
</organism>
<protein>
    <submittedName>
        <fullName evidence="1">Uncharacterized protein</fullName>
    </submittedName>
</protein>
<dbReference type="EMBL" id="JH815613">
    <property type="protein sequence ID" value="EKC23013.1"/>
    <property type="molecule type" value="Genomic_DNA"/>
</dbReference>
<name>K1PN06_MAGGI</name>
<proteinExistence type="predicted"/>
<sequence length="141" mass="15850">MLCTGVGTQLGKKVESMWICPGVIVEAKSDTVFAVKSRREVNVMHHDKLKKCDARKLPKWLVDYMRSRQSKSPSDMGDHLDDEVSANLLPKSLPILPLRRDLGNSLMDHSGVQCLIFKVLLSMMKLLSQNRQSGDRKGTEV</sequence>
<dbReference type="AlphaFoldDB" id="K1PN06"/>
<dbReference type="HOGENOM" id="CLU_1827170_0_0_1"/>
<evidence type="ECO:0000313" key="1">
    <source>
        <dbReference type="EMBL" id="EKC23013.1"/>
    </source>
</evidence>
<accession>K1PN06</accession>
<dbReference type="InParanoid" id="K1PN06"/>
<reference evidence="1" key="1">
    <citation type="journal article" date="2012" name="Nature">
        <title>The oyster genome reveals stress adaptation and complexity of shell formation.</title>
        <authorList>
            <person name="Zhang G."/>
            <person name="Fang X."/>
            <person name="Guo X."/>
            <person name="Li L."/>
            <person name="Luo R."/>
            <person name="Xu F."/>
            <person name="Yang P."/>
            <person name="Zhang L."/>
            <person name="Wang X."/>
            <person name="Qi H."/>
            <person name="Xiong Z."/>
            <person name="Que H."/>
            <person name="Xie Y."/>
            <person name="Holland P.W."/>
            <person name="Paps J."/>
            <person name="Zhu Y."/>
            <person name="Wu F."/>
            <person name="Chen Y."/>
            <person name="Wang J."/>
            <person name="Peng C."/>
            <person name="Meng J."/>
            <person name="Yang L."/>
            <person name="Liu J."/>
            <person name="Wen B."/>
            <person name="Zhang N."/>
            <person name="Huang Z."/>
            <person name="Zhu Q."/>
            <person name="Feng Y."/>
            <person name="Mount A."/>
            <person name="Hedgecock D."/>
            <person name="Xu Z."/>
            <person name="Liu Y."/>
            <person name="Domazet-Loso T."/>
            <person name="Du Y."/>
            <person name="Sun X."/>
            <person name="Zhang S."/>
            <person name="Liu B."/>
            <person name="Cheng P."/>
            <person name="Jiang X."/>
            <person name="Li J."/>
            <person name="Fan D."/>
            <person name="Wang W."/>
            <person name="Fu W."/>
            <person name="Wang T."/>
            <person name="Wang B."/>
            <person name="Zhang J."/>
            <person name="Peng Z."/>
            <person name="Li Y."/>
            <person name="Li N."/>
            <person name="Wang J."/>
            <person name="Chen M."/>
            <person name="He Y."/>
            <person name="Tan F."/>
            <person name="Song X."/>
            <person name="Zheng Q."/>
            <person name="Huang R."/>
            <person name="Yang H."/>
            <person name="Du X."/>
            <person name="Chen L."/>
            <person name="Yang M."/>
            <person name="Gaffney P.M."/>
            <person name="Wang S."/>
            <person name="Luo L."/>
            <person name="She Z."/>
            <person name="Ming Y."/>
            <person name="Huang W."/>
            <person name="Zhang S."/>
            <person name="Huang B."/>
            <person name="Zhang Y."/>
            <person name="Qu T."/>
            <person name="Ni P."/>
            <person name="Miao G."/>
            <person name="Wang J."/>
            <person name="Wang Q."/>
            <person name="Steinberg C.E."/>
            <person name="Wang H."/>
            <person name="Li N."/>
            <person name="Qian L."/>
            <person name="Zhang G."/>
            <person name="Li Y."/>
            <person name="Yang H."/>
            <person name="Liu X."/>
            <person name="Wang J."/>
            <person name="Yin Y."/>
            <person name="Wang J."/>
        </authorList>
    </citation>
    <scope>NUCLEOTIDE SEQUENCE [LARGE SCALE GENOMIC DNA]</scope>
    <source>
        <strain evidence="1">05x7-T-G4-1.051#20</strain>
    </source>
</reference>